<evidence type="ECO:0000259" key="3">
    <source>
        <dbReference type="SMART" id="SM00829"/>
    </source>
</evidence>
<evidence type="ECO:0000313" key="4">
    <source>
        <dbReference type="EMBL" id="OOF44107.1"/>
    </source>
</evidence>
<dbReference type="GO" id="GO:0070402">
    <property type="term" value="F:NADPH binding"/>
    <property type="evidence" value="ECO:0007669"/>
    <property type="project" value="TreeGrafter"/>
</dbReference>
<reference evidence="4 5" key="1">
    <citation type="submission" date="2016-10" db="EMBL/GenBank/DDBJ databases">
        <title>Rodentibacter gen. nov. and new species.</title>
        <authorList>
            <person name="Christensen H."/>
        </authorList>
    </citation>
    <scope>NUCLEOTIDE SEQUENCE [LARGE SCALE GENOMIC DNA]</scope>
    <source>
        <strain evidence="4 5">H1983213011</strain>
    </source>
</reference>
<name>A0A1V3IPD6_9PAST</name>
<keyword evidence="1" id="KW-0521">NADP</keyword>
<dbReference type="PANTHER" id="PTHR48106:SF8">
    <property type="entry name" value="OS02G0805600 PROTEIN"/>
    <property type="match status" value="1"/>
</dbReference>
<dbReference type="InterPro" id="IPR013154">
    <property type="entry name" value="ADH-like_N"/>
</dbReference>
<dbReference type="EMBL" id="MLHK01000058">
    <property type="protein sequence ID" value="OOF44107.1"/>
    <property type="molecule type" value="Genomic_DNA"/>
</dbReference>
<dbReference type="SMART" id="SM00829">
    <property type="entry name" value="PKS_ER"/>
    <property type="match status" value="1"/>
</dbReference>
<dbReference type="Proteomes" id="UP000188728">
    <property type="component" value="Unassembled WGS sequence"/>
</dbReference>
<accession>A0A1V3IPD6</accession>
<protein>
    <recommendedName>
        <fullName evidence="3">Enoyl reductase (ER) domain-containing protein</fullName>
    </recommendedName>
</protein>
<dbReference type="SUPFAM" id="SSF51735">
    <property type="entry name" value="NAD(P)-binding Rossmann-fold domains"/>
    <property type="match status" value="1"/>
</dbReference>
<dbReference type="CDD" id="cd05276">
    <property type="entry name" value="p53_inducible_oxidoreductase"/>
    <property type="match status" value="1"/>
</dbReference>
<proteinExistence type="predicted"/>
<gene>
    <name evidence="4" type="ORF">BKK51_10065</name>
</gene>
<organism evidence="4 5">
    <name type="scientific">Rodentibacter trehalosifermentans</name>
    <dbReference type="NCBI Taxonomy" id="1908263"/>
    <lineage>
        <taxon>Bacteria</taxon>
        <taxon>Pseudomonadati</taxon>
        <taxon>Pseudomonadota</taxon>
        <taxon>Gammaproteobacteria</taxon>
        <taxon>Pasteurellales</taxon>
        <taxon>Pasteurellaceae</taxon>
        <taxon>Rodentibacter</taxon>
    </lineage>
</organism>
<dbReference type="NCBIfam" id="TIGR02824">
    <property type="entry name" value="quinone_pig3"/>
    <property type="match status" value="1"/>
</dbReference>
<dbReference type="InterPro" id="IPR020843">
    <property type="entry name" value="ER"/>
</dbReference>
<dbReference type="InterPro" id="IPR013149">
    <property type="entry name" value="ADH-like_C"/>
</dbReference>
<evidence type="ECO:0000256" key="1">
    <source>
        <dbReference type="ARBA" id="ARBA00022857"/>
    </source>
</evidence>
<dbReference type="InterPro" id="IPR014189">
    <property type="entry name" value="Quinone_OxRdtase_PIG3"/>
</dbReference>
<dbReference type="InterPro" id="IPR036291">
    <property type="entry name" value="NAD(P)-bd_dom_sf"/>
</dbReference>
<feature type="domain" description="Enoyl reductase (ER)" evidence="3">
    <location>
        <begin position="16"/>
        <end position="328"/>
    </location>
</feature>
<dbReference type="Pfam" id="PF00107">
    <property type="entry name" value="ADH_zinc_N"/>
    <property type="match status" value="1"/>
</dbReference>
<evidence type="ECO:0000313" key="5">
    <source>
        <dbReference type="Proteomes" id="UP000188728"/>
    </source>
</evidence>
<comment type="caution">
    <text evidence="4">The sequence shown here is derived from an EMBL/GenBank/DDBJ whole genome shotgun (WGS) entry which is preliminary data.</text>
</comment>
<dbReference type="InterPro" id="IPR011032">
    <property type="entry name" value="GroES-like_sf"/>
</dbReference>
<evidence type="ECO:0000256" key="2">
    <source>
        <dbReference type="ARBA" id="ARBA00023002"/>
    </source>
</evidence>
<dbReference type="GO" id="GO:0016651">
    <property type="term" value="F:oxidoreductase activity, acting on NAD(P)H"/>
    <property type="evidence" value="ECO:0007669"/>
    <property type="project" value="TreeGrafter"/>
</dbReference>
<dbReference type="Pfam" id="PF08240">
    <property type="entry name" value="ADH_N"/>
    <property type="match status" value="1"/>
</dbReference>
<dbReference type="SUPFAM" id="SSF50129">
    <property type="entry name" value="GroES-like"/>
    <property type="match status" value="1"/>
</dbReference>
<dbReference type="AlphaFoldDB" id="A0A1V3IPD6"/>
<keyword evidence="2" id="KW-0560">Oxidoreductase</keyword>
<dbReference type="Gene3D" id="3.40.50.720">
    <property type="entry name" value="NAD(P)-binding Rossmann-like Domain"/>
    <property type="match status" value="1"/>
</dbReference>
<sequence>MSFMTKMQRINMKTVGSPSVLFIENAAIPEPKSDELLIKVAFAGVNRPDILQRQGLYPMPKGVTPIMGLELSGEVVKVGATVKNFKIGDPVCALTDGGAYAEYCVVKAGQTLPIPSGYTLQEAAMLPETFFTVWVNLFMYNQMKVGESLLVHGGSSGIGISALTIAKSLGIKTFATVGNEEKCRVVAQLGATAINYKTENFVDAIRQRQDGVDGVLDLVGARYFEQNLDLLNKDGSIFLVGFMGGNLAKEVDLLKIAVKRATITGSTMRGRSAEEKAEIAQSLLKNVWGKLASSDIAKPILHQCYDFKKVQQAHIEIDKGTHIGKILLAFNG</sequence>
<dbReference type="PANTHER" id="PTHR48106">
    <property type="entry name" value="QUINONE OXIDOREDUCTASE PIG3-RELATED"/>
    <property type="match status" value="1"/>
</dbReference>
<dbReference type="Gene3D" id="3.90.180.10">
    <property type="entry name" value="Medium-chain alcohol dehydrogenases, catalytic domain"/>
    <property type="match status" value="1"/>
</dbReference>